<organism evidence="1 2">
    <name type="scientific">Deinandra increscens subsp. villosa</name>
    <dbReference type="NCBI Taxonomy" id="3103831"/>
    <lineage>
        <taxon>Eukaryota</taxon>
        <taxon>Viridiplantae</taxon>
        <taxon>Streptophyta</taxon>
        <taxon>Embryophyta</taxon>
        <taxon>Tracheophyta</taxon>
        <taxon>Spermatophyta</taxon>
        <taxon>Magnoliopsida</taxon>
        <taxon>eudicotyledons</taxon>
        <taxon>Gunneridae</taxon>
        <taxon>Pentapetalae</taxon>
        <taxon>asterids</taxon>
        <taxon>campanulids</taxon>
        <taxon>Asterales</taxon>
        <taxon>Asteraceae</taxon>
        <taxon>Asteroideae</taxon>
        <taxon>Heliantheae alliance</taxon>
        <taxon>Madieae</taxon>
        <taxon>Madiinae</taxon>
        <taxon>Deinandra</taxon>
    </lineage>
</organism>
<proteinExistence type="predicted"/>
<keyword evidence="2" id="KW-1185">Reference proteome</keyword>
<dbReference type="EMBL" id="JBCNJP010000020">
    <property type="protein sequence ID" value="KAK9060529.1"/>
    <property type="molecule type" value="Genomic_DNA"/>
</dbReference>
<dbReference type="PANTHER" id="PTHR32278:SF149">
    <property type="entry name" value="PHLOEM PROTEIN"/>
    <property type="match status" value="1"/>
</dbReference>
<evidence type="ECO:0000313" key="2">
    <source>
        <dbReference type="Proteomes" id="UP001408789"/>
    </source>
</evidence>
<accession>A0AAP0CPH8</accession>
<comment type="caution">
    <text evidence="1">The sequence shown here is derived from an EMBL/GenBank/DDBJ whole genome shotgun (WGS) entry which is preliminary data.</text>
</comment>
<dbReference type="InterPro" id="IPR025886">
    <property type="entry name" value="PP2-like"/>
</dbReference>
<evidence type="ECO:0000313" key="1">
    <source>
        <dbReference type="EMBL" id="KAK9060529.1"/>
    </source>
</evidence>
<gene>
    <name evidence="1" type="ORF">SSX86_021233</name>
</gene>
<dbReference type="PANTHER" id="PTHR32278">
    <property type="entry name" value="F-BOX DOMAIN-CONTAINING PROTEIN"/>
    <property type="match status" value="1"/>
</dbReference>
<sequence length="450" mass="52576">MLLRQCLSFDRRKRPTAECVLQQLEKSLEFQEDYEIWGPKLPEDYEQILKLSTSPGISSVEKKKDLYNVFSNGVLLQDDKVCFSLGSNGERNEMISATTFSYRNSSPHNELCTLSESRFEKVAEMLDISNLMIETETVPQFLSPNTVYGVYLVFKFCDSRNVSKNPMYVDLEYKMVGNKTLHAYFAKWRDDEWMTIELCRFFKQKQAVMFKGLLKSLSPYYYRDHDSIYVQGIEFRAIDNVGADEIAKLKEIQQSRRSMPNVKEGLRLLKRKFWLSNKFSLNHEQFSLSEVNGNKHLLILAKPALYKFSDFGKAGSRFQEVLKLVPPQILRVYCTIKSEMLSPDTEYECYLVFKISIRCHGLHSPVEVRDLLQKNKVAEIVYFRSPKPWNVHDITRLSKQRKDGWMEVKIWNFNSSHELKDDCVLVNLKLISYEGSMSSLNVWGLEFRSI</sequence>
<dbReference type="AlphaFoldDB" id="A0AAP0CPH8"/>
<protein>
    <submittedName>
        <fullName evidence="1">Uncharacterized protein</fullName>
    </submittedName>
</protein>
<name>A0AAP0CPH8_9ASTR</name>
<dbReference type="Pfam" id="PF14299">
    <property type="entry name" value="PP2"/>
    <property type="match status" value="2"/>
</dbReference>
<reference evidence="1 2" key="1">
    <citation type="submission" date="2024-04" db="EMBL/GenBank/DDBJ databases">
        <title>The reference genome of an endangered Asteraceae, Deinandra increscens subsp. villosa, native to the Central Coast of California.</title>
        <authorList>
            <person name="Guilliams M."/>
            <person name="Hasenstab-Lehman K."/>
            <person name="Meyer R."/>
            <person name="Mcevoy S."/>
        </authorList>
    </citation>
    <scope>NUCLEOTIDE SEQUENCE [LARGE SCALE GENOMIC DNA]</scope>
    <source>
        <tissue evidence="1">Leaf</tissue>
    </source>
</reference>
<dbReference type="Proteomes" id="UP001408789">
    <property type="component" value="Unassembled WGS sequence"/>
</dbReference>